<dbReference type="EMBL" id="WIGO01000083">
    <property type="protein sequence ID" value="KAF6831270.1"/>
    <property type="molecule type" value="Genomic_DNA"/>
</dbReference>
<evidence type="ECO:0000313" key="3">
    <source>
        <dbReference type="Proteomes" id="UP000654918"/>
    </source>
</evidence>
<protein>
    <submittedName>
        <fullName evidence="2">Uncharacterized protein</fullName>
    </submittedName>
</protein>
<comment type="caution">
    <text evidence="2">The sequence shown here is derived from an EMBL/GenBank/DDBJ whole genome shotgun (WGS) entry which is preliminary data.</text>
</comment>
<sequence>MARASQDITLEGTARATWSPPAKRRRSLEASRWLSWYLDSWPAASQLTRVKTCTRGSFLPRYMLIETAKPDGPNYEKLQVKGVQDNEARRCRLDLGDASARGHMHHLALPPPLATAGGMLRGDGYRFVARHDAEGQVDENAEGRAGHVPLPLSSLASTHGLHILNNEDHNGGQSADGCRGNPALALVEPGRAGGVR</sequence>
<organism evidence="2 3">
    <name type="scientific">Colletotrichum plurivorum</name>
    <dbReference type="NCBI Taxonomy" id="2175906"/>
    <lineage>
        <taxon>Eukaryota</taxon>
        <taxon>Fungi</taxon>
        <taxon>Dikarya</taxon>
        <taxon>Ascomycota</taxon>
        <taxon>Pezizomycotina</taxon>
        <taxon>Sordariomycetes</taxon>
        <taxon>Hypocreomycetidae</taxon>
        <taxon>Glomerellales</taxon>
        <taxon>Glomerellaceae</taxon>
        <taxon>Colletotrichum</taxon>
        <taxon>Colletotrichum orchidearum species complex</taxon>
    </lineage>
</organism>
<evidence type="ECO:0000313" key="2">
    <source>
        <dbReference type="EMBL" id="KAF6831270.1"/>
    </source>
</evidence>
<accession>A0A8H6KHQ2</accession>
<reference evidence="2" key="1">
    <citation type="journal article" date="2020" name="Phytopathology">
        <title>Genome Sequence Resources of Colletotrichum truncatum, C. plurivorum, C. musicola, and C. sojae: Four Species Pathogenic to Soybean (Glycine max).</title>
        <authorList>
            <person name="Rogerio F."/>
            <person name="Boufleur T.R."/>
            <person name="Ciampi-Guillardi M."/>
            <person name="Sukno S.A."/>
            <person name="Thon M.R."/>
            <person name="Massola Junior N.S."/>
            <person name="Baroncelli R."/>
        </authorList>
    </citation>
    <scope>NUCLEOTIDE SEQUENCE</scope>
    <source>
        <strain evidence="2">LFN00145</strain>
    </source>
</reference>
<feature type="region of interest" description="Disordered" evidence="1">
    <location>
        <begin position="172"/>
        <end position="196"/>
    </location>
</feature>
<evidence type="ECO:0000256" key="1">
    <source>
        <dbReference type="SAM" id="MobiDB-lite"/>
    </source>
</evidence>
<gene>
    <name evidence="2" type="ORF">CPLU01_06827</name>
</gene>
<keyword evidence="3" id="KW-1185">Reference proteome</keyword>
<proteinExistence type="predicted"/>
<dbReference type="Proteomes" id="UP000654918">
    <property type="component" value="Unassembled WGS sequence"/>
</dbReference>
<name>A0A8H6KHQ2_9PEZI</name>
<dbReference type="AlphaFoldDB" id="A0A8H6KHQ2"/>